<protein>
    <submittedName>
        <fullName evidence="1">Uncharacterized protein</fullName>
    </submittedName>
</protein>
<dbReference type="EMBL" id="LAZR01000678">
    <property type="protein sequence ID" value="KKN60922.1"/>
    <property type="molecule type" value="Genomic_DNA"/>
</dbReference>
<organism evidence="1">
    <name type="scientific">marine sediment metagenome</name>
    <dbReference type="NCBI Taxonomy" id="412755"/>
    <lineage>
        <taxon>unclassified sequences</taxon>
        <taxon>metagenomes</taxon>
        <taxon>ecological metagenomes</taxon>
    </lineage>
</organism>
<accession>A0A0F9SF60</accession>
<evidence type="ECO:0000313" key="1">
    <source>
        <dbReference type="EMBL" id="KKN60922.1"/>
    </source>
</evidence>
<dbReference type="AlphaFoldDB" id="A0A0F9SF60"/>
<name>A0A0F9SF60_9ZZZZ</name>
<comment type="caution">
    <text evidence="1">The sequence shown here is derived from an EMBL/GenBank/DDBJ whole genome shotgun (WGS) entry which is preliminary data.</text>
</comment>
<proteinExistence type="predicted"/>
<gene>
    <name evidence="1" type="ORF">LCGC14_0527210</name>
</gene>
<sequence>MGTGTDVANRELITHTKMNLKLEDLTGLVSTLAGAVADDAVDITVTDNQTCSSGYSRGLYIAAMAAGTKTGSAEHNSLGIDLTITGDTPYAYIGSLYMVTSGNPTIGLASAISIYIDNLGTACAQLHMLDLGYGSTNAPTGRNAYQRIRNHSDNTPDTVMFLQANNNAKAATYLLEQDANTVGPLELGTLTNDTIGTTPEDGFINILMGATPAKIPFWYDN</sequence>
<reference evidence="1" key="1">
    <citation type="journal article" date="2015" name="Nature">
        <title>Complex archaea that bridge the gap between prokaryotes and eukaryotes.</title>
        <authorList>
            <person name="Spang A."/>
            <person name="Saw J.H."/>
            <person name="Jorgensen S.L."/>
            <person name="Zaremba-Niedzwiedzka K."/>
            <person name="Martijn J."/>
            <person name="Lind A.E."/>
            <person name="van Eijk R."/>
            <person name="Schleper C."/>
            <person name="Guy L."/>
            <person name="Ettema T.J."/>
        </authorList>
    </citation>
    <scope>NUCLEOTIDE SEQUENCE</scope>
</reference>